<dbReference type="PANTHER" id="PTHR13696:SF52">
    <property type="entry name" value="PARA FAMILY PROTEIN CT_582"/>
    <property type="match status" value="1"/>
</dbReference>
<dbReference type="InterPro" id="IPR002586">
    <property type="entry name" value="CobQ/CobB/MinD/ParA_Nub-bd_dom"/>
</dbReference>
<dbReference type="Pfam" id="PF01656">
    <property type="entry name" value="CbiA"/>
    <property type="match status" value="1"/>
</dbReference>
<reference evidence="2" key="1">
    <citation type="journal article" date="2020" name="mSystems">
        <title>Genome- and Community-Level Interaction Insights into Carbon Utilization and Element Cycling Functions of Hydrothermarchaeota in Hydrothermal Sediment.</title>
        <authorList>
            <person name="Zhou Z."/>
            <person name="Liu Y."/>
            <person name="Xu W."/>
            <person name="Pan J."/>
            <person name="Luo Z.H."/>
            <person name="Li M."/>
        </authorList>
    </citation>
    <scope>NUCLEOTIDE SEQUENCE [LARGE SCALE GENOMIC DNA]</scope>
    <source>
        <strain evidence="2">SpSt-477</strain>
    </source>
</reference>
<dbReference type="AlphaFoldDB" id="A0A7C4RQD2"/>
<dbReference type="SUPFAM" id="SSF52540">
    <property type="entry name" value="P-loop containing nucleoside triphosphate hydrolases"/>
    <property type="match status" value="1"/>
</dbReference>
<evidence type="ECO:0000259" key="1">
    <source>
        <dbReference type="Pfam" id="PF01656"/>
    </source>
</evidence>
<gene>
    <name evidence="2" type="ORF">ENS29_08865</name>
</gene>
<organism evidence="2">
    <name type="scientific">Desulfatirhabdium butyrativorans</name>
    <dbReference type="NCBI Taxonomy" id="340467"/>
    <lineage>
        <taxon>Bacteria</taxon>
        <taxon>Pseudomonadati</taxon>
        <taxon>Thermodesulfobacteriota</taxon>
        <taxon>Desulfobacteria</taxon>
        <taxon>Desulfobacterales</taxon>
        <taxon>Desulfatirhabdiaceae</taxon>
        <taxon>Desulfatirhabdium</taxon>
    </lineage>
</organism>
<dbReference type="PANTHER" id="PTHR13696">
    <property type="entry name" value="P-LOOP CONTAINING NUCLEOSIDE TRIPHOSPHATE HYDROLASE"/>
    <property type="match status" value="1"/>
</dbReference>
<dbReference type="Gene3D" id="3.40.50.300">
    <property type="entry name" value="P-loop containing nucleotide triphosphate hydrolases"/>
    <property type="match status" value="1"/>
</dbReference>
<dbReference type="InterPro" id="IPR050678">
    <property type="entry name" value="DNA_Partitioning_ATPase"/>
</dbReference>
<dbReference type="NCBIfam" id="NF047398">
    <property type="entry name" value="AAA_KGGVGR"/>
    <property type="match status" value="1"/>
</dbReference>
<feature type="domain" description="CobQ/CobB/MinD/ParA nucleotide binding" evidence="1">
    <location>
        <begin position="134"/>
        <end position="253"/>
    </location>
</feature>
<dbReference type="EMBL" id="DSUH01000208">
    <property type="protein sequence ID" value="HGU32953.1"/>
    <property type="molecule type" value="Genomic_DNA"/>
</dbReference>
<evidence type="ECO:0000313" key="2">
    <source>
        <dbReference type="EMBL" id="HGU32953.1"/>
    </source>
</evidence>
<comment type="caution">
    <text evidence="2">The sequence shown here is derived from an EMBL/GenBank/DDBJ whole genome shotgun (WGS) entry which is preliminary data.</text>
</comment>
<proteinExistence type="predicted"/>
<name>A0A7C4RQD2_9BACT</name>
<accession>A0A7C4RQD2</accession>
<dbReference type="InterPro" id="IPR027417">
    <property type="entry name" value="P-loop_NTPase"/>
</dbReference>
<protein>
    <submittedName>
        <fullName evidence="2">ParA family protein</fullName>
    </submittedName>
</protein>
<sequence length="436" mass="49450">MKKDAILFEQALQIALEKVKPCNSIGNTMTLVRDLRGRIRILLPESKKNYQVEMLAIKNLSEDLSKSLGPYGFAPEDIVLYAKDLSFEESELRDSLLIYRDENKTIYLLDRQVVGQDWLKGPYARETTYPRATFFGIKGGVGRSTALVIWAWYLAKQGKKVAVFDLDLESPGLSSTLLPPEAMPDFGIVDWFVEDGVGQGDQILDDMLFASPIAAALSGEIMVVPAFGRKTGEYLPKLSRCYAGIPGDKNQSWGERLERLVNQIEQKKSPDIVLLDSRAGVHDIAAVAVTRMGAFSFLFAVDSSQTWKAYSFLFGYWKQHPHLNEIRGNLQIVASMIPETEREPYLKRFREHAWDLFRENLYDEAPKDETDVFNFDLNDEDAPHSPLPVFWHRALQEFDPTGDVSTIEEKTAEEALGLFMRRAEKLVFSGYEELLT</sequence>